<dbReference type="CDD" id="cd17260">
    <property type="entry name" value="RMtype1_S_EcoEI-TRD1-CR1_like"/>
    <property type="match status" value="1"/>
</dbReference>
<dbReference type="EMBL" id="BSRA01000021">
    <property type="protein sequence ID" value="GLV14952.1"/>
    <property type="molecule type" value="Genomic_DNA"/>
</dbReference>
<protein>
    <submittedName>
        <fullName evidence="7">Restriction modification system DNA specificity domain-containing protein</fullName>
    </submittedName>
</protein>
<gene>
    <name evidence="7" type="ORF">Heshes_26370</name>
</gene>
<evidence type="ECO:0000256" key="1">
    <source>
        <dbReference type="ARBA" id="ARBA00010923"/>
    </source>
</evidence>
<accession>A0AA37U8V9</accession>
<evidence type="ECO:0000256" key="2">
    <source>
        <dbReference type="ARBA" id="ARBA00022747"/>
    </source>
</evidence>
<reference evidence="7" key="1">
    <citation type="submission" date="2023-02" db="EMBL/GenBank/DDBJ databases">
        <title>Proposal of a novel subspecies: Alicyclobacillus hesperidum subspecies aegle.</title>
        <authorList>
            <person name="Goto K."/>
            <person name="Fujii T."/>
            <person name="Yasui K."/>
            <person name="Mochida K."/>
            <person name="Kato-Tanaka Y."/>
            <person name="Morohoshi S."/>
            <person name="An S.Y."/>
            <person name="Kasai H."/>
            <person name="Yokota A."/>
        </authorList>
    </citation>
    <scope>NUCLEOTIDE SEQUENCE</scope>
    <source>
        <strain evidence="7">DSM 12766</strain>
    </source>
</reference>
<proteinExistence type="inferred from homology"/>
<dbReference type="InterPro" id="IPR044946">
    <property type="entry name" value="Restrct_endonuc_typeI_TRD_sf"/>
</dbReference>
<feature type="domain" description="Type I restriction modification DNA specificity" evidence="6">
    <location>
        <begin position="298"/>
        <end position="398"/>
    </location>
</feature>
<dbReference type="AlphaFoldDB" id="A0AA37U8V9"/>
<feature type="coiled-coil region" evidence="5">
    <location>
        <begin position="176"/>
        <end position="203"/>
    </location>
</feature>
<evidence type="ECO:0000256" key="5">
    <source>
        <dbReference type="SAM" id="Coils"/>
    </source>
</evidence>
<dbReference type="SUPFAM" id="SSF116734">
    <property type="entry name" value="DNA methylase specificity domain"/>
    <property type="match status" value="2"/>
</dbReference>
<name>A0AA37U8V9_9BACL</name>
<evidence type="ECO:0000256" key="4">
    <source>
        <dbReference type="ARBA" id="ARBA00038652"/>
    </source>
</evidence>
<keyword evidence="3" id="KW-0238">DNA-binding</keyword>
<keyword evidence="2" id="KW-0680">Restriction system</keyword>
<dbReference type="Proteomes" id="UP001157137">
    <property type="component" value="Unassembled WGS sequence"/>
</dbReference>
<dbReference type="InterPro" id="IPR051212">
    <property type="entry name" value="Type-I_RE_S_subunit"/>
</dbReference>
<dbReference type="GO" id="GO:0003677">
    <property type="term" value="F:DNA binding"/>
    <property type="evidence" value="ECO:0007669"/>
    <property type="project" value="UniProtKB-KW"/>
</dbReference>
<comment type="subunit">
    <text evidence="4">The methyltransferase is composed of M and S polypeptides.</text>
</comment>
<dbReference type="GO" id="GO:0009307">
    <property type="term" value="P:DNA restriction-modification system"/>
    <property type="evidence" value="ECO:0007669"/>
    <property type="project" value="UniProtKB-KW"/>
</dbReference>
<evidence type="ECO:0000259" key="6">
    <source>
        <dbReference type="Pfam" id="PF01420"/>
    </source>
</evidence>
<dbReference type="PANTHER" id="PTHR43140:SF1">
    <property type="entry name" value="TYPE I RESTRICTION ENZYME ECOKI SPECIFICITY SUBUNIT"/>
    <property type="match status" value="1"/>
</dbReference>
<evidence type="ECO:0000313" key="8">
    <source>
        <dbReference type="Proteomes" id="UP001157137"/>
    </source>
</evidence>
<evidence type="ECO:0000313" key="7">
    <source>
        <dbReference type="EMBL" id="GLV14952.1"/>
    </source>
</evidence>
<evidence type="ECO:0000256" key="3">
    <source>
        <dbReference type="ARBA" id="ARBA00023125"/>
    </source>
</evidence>
<organism evidence="7 8">
    <name type="scientific">Alicyclobacillus hesperidum</name>
    <dbReference type="NCBI Taxonomy" id="89784"/>
    <lineage>
        <taxon>Bacteria</taxon>
        <taxon>Bacillati</taxon>
        <taxon>Bacillota</taxon>
        <taxon>Bacilli</taxon>
        <taxon>Bacillales</taxon>
        <taxon>Alicyclobacillaceae</taxon>
        <taxon>Alicyclobacillus</taxon>
    </lineage>
</organism>
<sequence>MNQLRRHSTGYARDQWCVSRLKHYVQLNPPKSEISWLSKDTEVSFLPMEAVSESGEFDLTRVGKISDYASGYTYFRDGDVLLAKITPCFENGKTALVHGLKNGIGFGSTEFHVLRAKENMSRSYLAYVVRSYTFRSYGEAAMIGAAGQKRVPESFISEFKQPFPPLHEQQAIASFLDRETTKLDQLVEKKQRLIELLQEKRQALITHAVTKGLDPNVPMKDSGIPWLGEVPAHWEEKRIKHLADFVTSGSRGWAQFYADSGSIFIRIGNFSHRGTIDLDMTDVQYVAPPPGSEGERTQVRPGDVLISITANLGATAVVPESLGEAYVNQHTALVRPKNRVINSRWLAFSVSAEYAQIQIRLMTQGGTKEGLSLDDVRDITVLVPHKNEQDSIVSHIDRSCLIIEEALVKLQRQIELLGEYRQALITAAVTGQIDVRQYAVSEPEAVSQ</sequence>
<dbReference type="Pfam" id="PF01420">
    <property type="entry name" value="Methylase_S"/>
    <property type="match status" value="2"/>
</dbReference>
<dbReference type="Gene3D" id="1.10.287.1120">
    <property type="entry name" value="Bipartite methylase S protein"/>
    <property type="match status" value="1"/>
</dbReference>
<dbReference type="InterPro" id="IPR000055">
    <property type="entry name" value="Restrct_endonuc_typeI_TRD"/>
</dbReference>
<comment type="caution">
    <text evidence="7">The sequence shown here is derived from an EMBL/GenBank/DDBJ whole genome shotgun (WGS) entry which is preliminary data.</text>
</comment>
<dbReference type="Gene3D" id="3.90.220.20">
    <property type="entry name" value="DNA methylase specificity domains"/>
    <property type="match status" value="2"/>
</dbReference>
<comment type="similarity">
    <text evidence="1">Belongs to the type-I restriction system S methylase family.</text>
</comment>
<dbReference type="PANTHER" id="PTHR43140">
    <property type="entry name" value="TYPE-1 RESTRICTION ENZYME ECOKI SPECIFICITY PROTEIN"/>
    <property type="match status" value="1"/>
</dbReference>
<feature type="domain" description="Type I restriction modification DNA specificity" evidence="6">
    <location>
        <begin position="60"/>
        <end position="194"/>
    </location>
</feature>
<keyword evidence="5" id="KW-0175">Coiled coil</keyword>
<dbReference type="RefSeq" id="WP_284228128.1">
    <property type="nucleotide sequence ID" value="NZ_BSRA01000021.1"/>
</dbReference>